<evidence type="ECO:0000313" key="2">
    <source>
        <dbReference type="Proteomes" id="UP001164929"/>
    </source>
</evidence>
<comment type="caution">
    <text evidence="1">The sequence shown here is derived from an EMBL/GenBank/DDBJ whole genome shotgun (WGS) entry which is preliminary data.</text>
</comment>
<dbReference type="AlphaFoldDB" id="A0AAD6PS41"/>
<evidence type="ECO:0000313" key="1">
    <source>
        <dbReference type="EMBL" id="KAJ6957492.1"/>
    </source>
</evidence>
<protein>
    <submittedName>
        <fullName evidence="1">Uncharacterized protein</fullName>
    </submittedName>
</protein>
<dbReference type="Proteomes" id="UP001164929">
    <property type="component" value="Chromosome 18"/>
</dbReference>
<sequence length="95" mass="10733">MANWVLDSWVFIVSRSRFQSGKEGRSWCQVGKVEDKSPVAVGALAESSCLYCILTDLPKEILLMSTEKLWAVWSNQFCVPILLSRMHMGDLILVL</sequence>
<reference evidence="1 2" key="1">
    <citation type="journal article" date="2023" name="Mol. Ecol. Resour.">
        <title>Chromosome-level genome assembly of a triploid poplar Populus alba 'Berolinensis'.</title>
        <authorList>
            <person name="Chen S."/>
            <person name="Yu Y."/>
            <person name="Wang X."/>
            <person name="Wang S."/>
            <person name="Zhang T."/>
            <person name="Zhou Y."/>
            <person name="He R."/>
            <person name="Meng N."/>
            <person name="Wang Y."/>
            <person name="Liu W."/>
            <person name="Liu Z."/>
            <person name="Liu J."/>
            <person name="Guo Q."/>
            <person name="Huang H."/>
            <person name="Sederoff R.R."/>
            <person name="Wang G."/>
            <person name="Qu G."/>
            <person name="Chen S."/>
        </authorList>
    </citation>
    <scope>NUCLEOTIDE SEQUENCE [LARGE SCALE GENOMIC DNA]</scope>
    <source>
        <strain evidence="1">SC-2020</strain>
    </source>
</reference>
<organism evidence="1 2">
    <name type="scientific">Populus alba x Populus x berolinensis</name>
    <dbReference type="NCBI Taxonomy" id="444605"/>
    <lineage>
        <taxon>Eukaryota</taxon>
        <taxon>Viridiplantae</taxon>
        <taxon>Streptophyta</taxon>
        <taxon>Embryophyta</taxon>
        <taxon>Tracheophyta</taxon>
        <taxon>Spermatophyta</taxon>
        <taxon>Magnoliopsida</taxon>
        <taxon>eudicotyledons</taxon>
        <taxon>Gunneridae</taxon>
        <taxon>Pentapetalae</taxon>
        <taxon>rosids</taxon>
        <taxon>fabids</taxon>
        <taxon>Malpighiales</taxon>
        <taxon>Salicaceae</taxon>
        <taxon>Saliceae</taxon>
        <taxon>Populus</taxon>
    </lineage>
</organism>
<keyword evidence="2" id="KW-1185">Reference proteome</keyword>
<accession>A0AAD6PS41</accession>
<gene>
    <name evidence="1" type="ORF">NC653_039448</name>
</gene>
<name>A0AAD6PS41_9ROSI</name>
<dbReference type="EMBL" id="JAQIZT010000018">
    <property type="protein sequence ID" value="KAJ6957492.1"/>
    <property type="molecule type" value="Genomic_DNA"/>
</dbReference>
<proteinExistence type="predicted"/>